<comment type="similarity">
    <text evidence="2">Belongs to the glycosyltransferase 2 family.</text>
</comment>
<dbReference type="PANTHER" id="PTHR43179">
    <property type="entry name" value="RHAMNOSYLTRANSFERASE WBBL"/>
    <property type="match status" value="1"/>
</dbReference>
<dbReference type="EMBL" id="JAFIRA010000001">
    <property type="protein sequence ID" value="MCJ2541342.1"/>
    <property type="molecule type" value="Genomic_DNA"/>
</dbReference>
<reference evidence="6" key="1">
    <citation type="submission" date="2021-02" db="EMBL/GenBank/DDBJ databases">
        <title>The CRISPR/cas machinery reduction and long-range gene transfer in the hot spring cyanobacterium Synechococcus.</title>
        <authorList>
            <person name="Dvorak P."/>
            <person name="Jahodarova E."/>
            <person name="Hasler P."/>
            <person name="Poulickova A."/>
        </authorList>
    </citation>
    <scope>NUCLEOTIDE SEQUENCE</scope>
    <source>
        <strain evidence="6">Rupite</strain>
    </source>
</reference>
<evidence type="ECO:0000256" key="4">
    <source>
        <dbReference type="ARBA" id="ARBA00022679"/>
    </source>
</evidence>
<protein>
    <submittedName>
        <fullName evidence="6">Glycosyltransferase</fullName>
    </submittedName>
</protein>
<dbReference type="InterPro" id="IPR029044">
    <property type="entry name" value="Nucleotide-diphossugar_trans"/>
</dbReference>
<name>A0ABT0C6B8_THEVL</name>
<dbReference type="PANTHER" id="PTHR43179:SF12">
    <property type="entry name" value="GALACTOFURANOSYLTRANSFERASE GLFT2"/>
    <property type="match status" value="1"/>
</dbReference>
<evidence type="ECO:0000256" key="1">
    <source>
        <dbReference type="ARBA" id="ARBA00004776"/>
    </source>
</evidence>
<accession>A0ABT0C6B8</accession>
<sequence>MQVQKRIPWPLVSVVIPVFNGEKMLPSLLDSLKTLEYPSDRLEILLIDNNSKDGTAKLLQESGHRILFEAVPGCGTARNRGIQEARGEYIACTDVDCVLDPRWIQDLLEGFTNQQIGAVAGTIKPYRIDHPVIRYEALTLRSPSHCPEHHLFLPTACTANVMYRAEVFQQVGLLLNQSGGEEVDLNWRMQSQTPYRINFLQQGGIVYHRYREDIRSLCRSQKYKARTLVELHHRWNLKVPTGRKELSRSILSLLAFLPRCFSRVFELIKYKPITVAFRDSFLEAWLDVCVPWTRYLGIREGWAKLLDSL</sequence>
<keyword evidence="3" id="KW-0328">Glycosyltransferase</keyword>
<dbReference type="InterPro" id="IPR001173">
    <property type="entry name" value="Glyco_trans_2-like"/>
</dbReference>
<dbReference type="Proteomes" id="UP000830835">
    <property type="component" value="Unassembled WGS sequence"/>
</dbReference>
<keyword evidence="7" id="KW-1185">Reference proteome</keyword>
<feature type="domain" description="Glycosyltransferase 2-like" evidence="5">
    <location>
        <begin position="13"/>
        <end position="170"/>
    </location>
</feature>
<evidence type="ECO:0000256" key="2">
    <source>
        <dbReference type="ARBA" id="ARBA00006739"/>
    </source>
</evidence>
<gene>
    <name evidence="6" type="ORF">JX360_00220</name>
</gene>
<dbReference type="Pfam" id="PF00535">
    <property type="entry name" value="Glycos_transf_2"/>
    <property type="match status" value="1"/>
</dbReference>
<dbReference type="Gene3D" id="3.90.550.10">
    <property type="entry name" value="Spore Coat Polysaccharide Biosynthesis Protein SpsA, Chain A"/>
    <property type="match status" value="1"/>
</dbReference>
<evidence type="ECO:0000259" key="5">
    <source>
        <dbReference type="Pfam" id="PF00535"/>
    </source>
</evidence>
<organism evidence="6 7">
    <name type="scientific">Thermostichus vulcanus str. 'Rupite'</name>
    <dbReference type="NCBI Taxonomy" id="2813851"/>
    <lineage>
        <taxon>Bacteria</taxon>
        <taxon>Bacillati</taxon>
        <taxon>Cyanobacteriota</taxon>
        <taxon>Cyanophyceae</taxon>
        <taxon>Thermostichales</taxon>
        <taxon>Thermostichaceae</taxon>
        <taxon>Thermostichus</taxon>
    </lineage>
</organism>
<keyword evidence="4" id="KW-0808">Transferase</keyword>
<evidence type="ECO:0000256" key="3">
    <source>
        <dbReference type="ARBA" id="ARBA00022676"/>
    </source>
</evidence>
<dbReference type="RefSeq" id="WP_244348346.1">
    <property type="nucleotide sequence ID" value="NZ_JAFIRA010000001.1"/>
</dbReference>
<evidence type="ECO:0000313" key="7">
    <source>
        <dbReference type="Proteomes" id="UP000830835"/>
    </source>
</evidence>
<comment type="caution">
    <text evidence="6">The sequence shown here is derived from an EMBL/GenBank/DDBJ whole genome shotgun (WGS) entry which is preliminary data.</text>
</comment>
<evidence type="ECO:0000313" key="6">
    <source>
        <dbReference type="EMBL" id="MCJ2541342.1"/>
    </source>
</evidence>
<proteinExistence type="inferred from homology"/>
<dbReference type="SUPFAM" id="SSF53448">
    <property type="entry name" value="Nucleotide-diphospho-sugar transferases"/>
    <property type="match status" value="1"/>
</dbReference>
<comment type="pathway">
    <text evidence="1">Cell wall biogenesis; cell wall polysaccharide biosynthesis.</text>
</comment>